<evidence type="ECO:0000259" key="5">
    <source>
        <dbReference type="PROSITE" id="PS51843"/>
    </source>
</evidence>
<feature type="domain" description="NR LBD" evidence="5">
    <location>
        <begin position="132"/>
        <end position="325"/>
    </location>
</feature>
<proteinExistence type="predicted"/>
<evidence type="ECO:0000256" key="2">
    <source>
        <dbReference type="ARBA" id="ARBA00023163"/>
    </source>
</evidence>
<dbReference type="PROSITE" id="PS51843">
    <property type="entry name" value="NR_LBD"/>
    <property type="match status" value="1"/>
</dbReference>
<comment type="caution">
    <text evidence="6">The sequence shown here is derived from an EMBL/GenBank/DDBJ whole genome shotgun (WGS) entry which is preliminary data.</text>
</comment>
<keyword evidence="2" id="KW-0804">Transcription</keyword>
<evidence type="ECO:0000313" key="6">
    <source>
        <dbReference type="EMBL" id="KAG7176922.1"/>
    </source>
</evidence>
<evidence type="ECO:0000256" key="4">
    <source>
        <dbReference type="SAM" id="MobiDB-lite"/>
    </source>
</evidence>
<feature type="compositionally biased region" description="Low complexity" evidence="4">
    <location>
        <begin position="13"/>
        <end position="22"/>
    </location>
</feature>
<keyword evidence="1" id="KW-0805">Transcription regulation</keyword>
<sequence length="325" mass="34910">VQEERGPRKPKLKQQQQQTTLTDCPTPNVGGSPTGCGGGAPNPTRGPPPLFSPFSLKVTPTKIPGAHLPTPVDLPPSLARHLGLPENPLSLASFLASSPFFTSSPTLVSPPPPSLLTPPTPTLPPIIPPILPPPHPHPPPFGLHTSAFSAVRPNLQDYGNSGRLREEVGVQVLGWVVRQARISPFLTPLAPYDLLLLLTRAWPQLLLLHAAYWPLDLLLLLQNGPKVDLEVTTGLFKSDEVGQVAAILRMCRQYSLDSSELLLLSAVILLRSQPGLSSEGTVLMSVLHERAQATLQTHTATAFPGDPLRPSNLLLLVASLHRLPQ</sequence>
<dbReference type="InterPro" id="IPR000536">
    <property type="entry name" value="Nucl_hrmn_rcpt_lig-bd"/>
</dbReference>
<feature type="region of interest" description="Disordered" evidence="4">
    <location>
        <begin position="1"/>
        <end position="51"/>
    </location>
</feature>
<accession>A0A8J5NC00</accession>
<dbReference type="InterPro" id="IPR035500">
    <property type="entry name" value="NHR-like_dom_sf"/>
</dbReference>
<gene>
    <name evidence="6" type="primary">Nr2e1-L1</name>
    <name evidence="6" type="ORF">Hamer_G000127</name>
</gene>
<feature type="non-terminal residue" evidence="6">
    <location>
        <position position="325"/>
    </location>
</feature>
<reference evidence="6" key="1">
    <citation type="journal article" date="2021" name="Sci. Adv.">
        <title>The American lobster genome reveals insights on longevity, neural, and immune adaptations.</title>
        <authorList>
            <person name="Polinski J.M."/>
            <person name="Zimin A.V."/>
            <person name="Clark K.F."/>
            <person name="Kohn A.B."/>
            <person name="Sadowski N."/>
            <person name="Timp W."/>
            <person name="Ptitsyn A."/>
            <person name="Khanna P."/>
            <person name="Romanova D.Y."/>
            <person name="Williams P."/>
            <person name="Greenwood S.J."/>
            <person name="Moroz L.L."/>
            <person name="Walt D.R."/>
            <person name="Bodnar A.G."/>
        </authorList>
    </citation>
    <scope>NUCLEOTIDE SEQUENCE</scope>
    <source>
        <strain evidence="6">GMGI-L3</strain>
    </source>
</reference>
<evidence type="ECO:0000256" key="3">
    <source>
        <dbReference type="ARBA" id="ARBA00023170"/>
    </source>
</evidence>
<dbReference type="Proteomes" id="UP000747542">
    <property type="component" value="Unassembled WGS sequence"/>
</dbReference>
<organism evidence="6 7">
    <name type="scientific">Homarus americanus</name>
    <name type="common">American lobster</name>
    <dbReference type="NCBI Taxonomy" id="6706"/>
    <lineage>
        <taxon>Eukaryota</taxon>
        <taxon>Metazoa</taxon>
        <taxon>Ecdysozoa</taxon>
        <taxon>Arthropoda</taxon>
        <taxon>Crustacea</taxon>
        <taxon>Multicrustacea</taxon>
        <taxon>Malacostraca</taxon>
        <taxon>Eumalacostraca</taxon>
        <taxon>Eucarida</taxon>
        <taxon>Decapoda</taxon>
        <taxon>Pleocyemata</taxon>
        <taxon>Astacidea</taxon>
        <taxon>Nephropoidea</taxon>
        <taxon>Nephropidae</taxon>
        <taxon>Homarus</taxon>
    </lineage>
</organism>
<dbReference type="SUPFAM" id="SSF48508">
    <property type="entry name" value="Nuclear receptor ligand-binding domain"/>
    <property type="match status" value="1"/>
</dbReference>
<evidence type="ECO:0000313" key="7">
    <source>
        <dbReference type="Proteomes" id="UP000747542"/>
    </source>
</evidence>
<feature type="non-terminal residue" evidence="6">
    <location>
        <position position="1"/>
    </location>
</feature>
<keyword evidence="7" id="KW-1185">Reference proteome</keyword>
<dbReference type="Gene3D" id="1.10.565.10">
    <property type="entry name" value="Retinoid X Receptor"/>
    <property type="match status" value="1"/>
</dbReference>
<dbReference type="AlphaFoldDB" id="A0A8J5NC00"/>
<dbReference type="EMBL" id="JAHLQT010002534">
    <property type="protein sequence ID" value="KAG7176922.1"/>
    <property type="molecule type" value="Genomic_DNA"/>
</dbReference>
<keyword evidence="3 6" id="KW-0675">Receptor</keyword>
<evidence type="ECO:0000256" key="1">
    <source>
        <dbReference type="ARBA" id="ARBA00023015"/>
    </source>
</evidence>
<protein>
    <submittedName>
        <fullName evidence="6">Nuclear receptor subfamily 2 group E member 1-like 1</fullName>
    </submittedName>
</protein>
<name>A0A8J5NC00_HOMAM</name>